<organism evidence="9 10">
    <name type="scientific">Vagococcus humatus</name>
    <dbReference type="NCBI Taxonomy" id="1889241"/>
    <lineage>
        <taxon>Bacteria</taxon>
        <taxon>Bacillati</taxon>
        <taxon>Bacillota</taxon>
        <taxon>Bacilli</taxon>
        <taxon>Lactobacillales</taxon>
        <taxon>Enterococcaceae</taxon>
        <taxon>Vagococcus</taxon>
    </lineage>
</organism>
<dbReference type="InterPro" id="IPR004701">
    <property type="entry name" value="PTS_EIIA_man-typ"/>
</dbReference>
<feature type="domain" description="PTS EIIA type-4" evidence="8">
    <location>
        <begin position="1"/>
        <end position="126"/>
    </location>
</feature>
<gene>
    <name evidence="9" type="ORF">C7P63_05240</name>
</gene>
<proteinExistence type="predicted"/>
<dbReference type="PANTHER" id="PTHR33799">
    <property type="entry name" value="PTS PERMEASE-RELATED-RELATED"/>
    <property type="match status" value="1"/>
</dbReference>
<dbReference type="SUPFAM" id="SSF53062">
    <property type="entry name" value="PTS system fructose IIA component-like"/>
    <property type="match status" value="1"/>
</dbReference>
<evidence type="ECO:0000313" key="9">
    <source>
        <dbReference type="EMBL" id="RST89184.1"/>
    </source>
</evidence>
<dbReference type="GO" id="GO:0005737">
    <property type="term" value="C:cytoplasm"/>
    <property type="evidence" value="ECO:0007669"/>
    <property type="project" value="UniProtKB-SubCell"/>
</dbReference>
<comment type="caution">
    <text evidence="9">The sequence shown here is derived from an EMBL/GenBank/DDBJ whole genome shotgun (WGS) entry which is preliminary data.</text>
</comment>
<evidence type="ECO:0000256" key="3">
    <source>
        <dbReference type="ARBA" id="ARBA00022490"/>
    </source>
</evidence>
<keyword evidence="4" id="KW-0762">Sugar transport</keyword>
<dbReference type="EMBL" id="PXZH01000002">
    <property type="protein sequence ID" value="RST89184.1"/>
    <property type="molecule type" value="Genomic_DNA"/>
</dbReference>
<evidence type="ECO:0000256" key="2">
    <source>
        <dbReference type="ARBA" id="ARBA00022448"/>
    </source>
</evidence>
<keyword evidence="6" id="KW-0598">Phosphotransferase system</keyword>
<dbReference type="InterPro" id="IPR051471">
    <property type="entry name" value="Bacterial_PTS_sugar_comp"/>
</dbReference>
<protein>
    <submittedName>
        <fullName evidence="9">PTS N-acetylgalactosamine IIA subunit</fullName>
    </submittedName>
</protein>
<evidence type="ECO:0000256" key="4">
    <source>
        <dbReference type="ARBA" id="ARBA00022597"/>
    </source>
</evidence>
<dbReference type="PROSITE" id="PS51096">
    <property type="entry name" value="PTS_EIIA_TYPE_4"/>
    <property type="match status" value="1"/>
</dbReference>
<dbReference type="Proteomes" id="UP000277864">
    <property type="component" value="Unassembled WGS sequence"/>
</dbReference>
<evidence type="ECO:0000256" key="7">
    <source>
        <dbReference type="ARBA" id="ARBA00022777"/>
    </source>
</evidence>
<evidence type="ECO:0000256" key="1">
    <source>
        <dbReference type="ARBA" id="ARBA00004496"/>
    </source>
</evidence>
<dbReference type="PANTHER" id="PTHR33799:SF1">
    <property type="entry name" value="PTS SYSTEM MANNOSE-SPECIFIC EIIAB COMPONENT-RELATED"/>
    <property type="match status" value="1"/>
</dbReference>
<keyword evidence="7" id="KW-0418">Kinase</keyword>
<evidence type="ECO:0000313" key="10">
    <source>
        <dbReference type="Proteomes" id="UP000277864"/>
    </source>
</evidence>
<comment type="subcellular location">
    <subcellularLocation>
        <location evidence="1">Cytoplasm</location>
    </subcellularLocation>
</comment>
<dbReference type="GO" id="GO:0009401">
    <property type="term" value="P:phosphoenolpyruvate-dependent sugar phosphotransferase system"/>
    <property type="evidence" value="ECO:0007669"/>
    <property type="project" value="UniProtKB-KW"/>
</dbReference>
<dbReference type="AlphaFoldDB" id="A0A429Z6A5"/>
<dbReference type="Pfam" id="PF03610">
    <property type="entry name" value="EIIA-man"/>
    <property type="match status" value="1"/>
</dbReference>
<keyword evidence="5" id="KW-0808">Transferase</keyword>
<dbReference type="OrthoDB" id="6623712at2"/>
<accession>A0A429Z6A5</accession>
<dbReference type="InterPro" id="IPR036662">
    <property type="entry name" value="PTS_EIIA_man-typ_sf"/>
</dbReference>
<evidence type="ECO:0000256" key="6">
    <source>
        <dbReference type="ARBA" id="ARBA00022683"/>
    </source>
</evidence>
<dbReference type="InterPro" id="IPR033887">
    <property type="entry name" value="PTS_IIA_man"/>
</dbReference>
<dbReference type="GO" id="GO:0016020">
    <property type="term" value="C:membrane"/>
    <property type="evidence" value="ECO:0007669"/>
    <property type="project" value="InterPro"/>
</dbReference>
<keyword evidence="10" id="KW-1185">Reference proteome</keyword>
<keyword evidence="2" id="KW-0813">Transport</keyword>
<dbReference type="CDD" id="cd00006">
    <property type="entry name" value="PTS_IIA_man"/>
    <property type="match status" value="1"/>
</dbReference>
<reference evidence="9 10" key="1">
    <citation type="submission" date="2018-03" db="EMBL/GenBank/DDBJ databases">
        <authorList>
            <person name="Gulvik C.A."/>
        </authorList>
    </citation>
    <scope>NUCLEOTIDE SEQUENCE [LARGE SCALE GENOMIC DNA]</scope>
    <source>
        <strain evidence="9 10">JCM 31581</strain>
    </source>
</reference>
<name>A0A429Z6A5_9ENTE</name>
<dbReference type="RefSeq" id="WP_125943117.1">
    <property type="nucleotide sequence ID" value="NZ_PXZH01000002.1"/>
</dbReference>
<keyword evidence="3" id="KW-0963">Cytoplasm</keyword>
<dbReference type="GO" id="GO:0016301">
    <property type="term" value="F:kinase activity"/>
    <property type="evidence" value="ECO:0007669"/>
    <property type="project" value="UniProtKB-KW"/>
</dbReference>
<sequence>MLGMMITGHGEFSVGMKQALEMIAGEQVFCEAVPFFEDMELEAFNLKIFETIKQLKEQTDGVLVFSDLKGGTPFNVSMLAISEIADTAMLTGVNLPTLIEGSMLRLTETDPVALAKILMNTGREGLEQVDFPVKREETEQEIGGI</sequence>
<dbReference type="Gene3D" id="3.40.50.510">
    <property type="entry name" value="Phosphotransferase system, mannose-type IIA component"/>
    <property type="match status" value="1"/>
</dbReference>
<evidence type="ECO:0000259" key="8">
    <source>
        <dbReference type="PROSITE" id="PS51096"/>
    </source>
</evidence>
<evidence type="ECO:0000256" key="5">
    <source>
        <dbReference type="ARBA" id="ARBA00022679"/>
    </source>
</evidence>